<sequence length="368" mass="41973">MLFGINNTSEHIQCCLKRTKTMVRITQCENRLATLSLLSVKKGLLDELQSQKSFYGTVIDKFIQKDAQPTDGEQDTFEEVQRVLRNSECILEEIQCYKGAGKEIREAISTPTGEYQQRAWQAVIPLVSKLKRFYEFSMELENVVPKILFQLCSGPLTPTQHLENQQALVKQLAETLEFVLKFDEHKMKTPAIQNDFSYYRRTMTRQRMSSQDGLLLTDTREVTNELANRMSLFYAHATPMLKVLSEATTHFVAENADIPIENTTETLSTMAKVCLRMLENPNLIAQFQREETQLFVLRVMVGLVILYDHVHPHGAFVKASNVDVKGCVKLLKEQPAARSEGLLNALRYTTKHLNEEATPKNIKNLLAA</sequence>
<dbReference type="InterPro" id="IPR009828">
    <property type="entry name" value="CYRIA/CYRIB_Rac1-bd"/>
</dbReference>
<dbReference type="Pfam" id="PF07159">
    <property type="entry name" value="CYRIA-B_Rac1-bd"/>
    <property type="match status" value="1"/>
</dbReference>
<dbReference type="PANTHER" id="PTHR12422">
    <property type="entry name" value="GH09096P"/>
    <property type="match status" value="1"/>
</dbReference>
<dbReference type="EMBL" id="OB794387">
    <property type="protein sequence ID" value="CAD7430184.1"/>
    <property type="molecule type" value="Genomic_DNA"/>
</dbReference>
<protein>
    <recommendedName>
        <fullName evidence="5">CYRIA/CYRIB Rac1 binding domain-containing protein</fullName>
    </recommendedName>
</protein>
<keyword evidence="3" id="KW-0472">Membrane</keyword>
<gene>
    <name evidence="6" type="ORF">TMSB3V08_LOCUS6947</name>
</gene>
<dbReference type="InterPro" id="IPR039789">
    <property type="entry name" value="CYRI"/>
</dbReference>
<feature type="domain" description="CYRIA/CYRIB Rac1 binding" evidence="5">
    <location>
        <begin position="64"/>
        <end position="363"/>
    </location>
</feature>
<comment type="subcellular location">
    <subcellularLocation>
        <location evidence="1">Membrane</location>
        <topology evidence="1">Lipid-anchor</topology>
    </subcellularLocation>
</comment>
<name>A0A7R9EA69_9NEOP</name>
<evidence type="ECO:0000313" key="6">
    <source>
        <dbReference type="EMBL" id="CAD7430184.1"/>
    </source>
</evidence>
<dbReference type="GO" id="GO:0030833">
    <property type="term" value="P:regulation of actin filament polymerization"/>
    <property type="evidence" value="ECO:0007669"/>
    <property type="project" value="InterPro"/>
</dbReference>
<evidence type="ECO:0000256" key="4">
    <source>
        <dbReference type="ARBA" id="ARBA00023288"/>
    </source>
</evidence>
<keyword evidence="4" id="KW-0449">Lipoprotein</keyword>
<comment type="similarity">
    <text evidence="2">Belongs to the CYRI family.</text>
</comment>
<dbReference type="GO" id="GO:0016020">
    <property type="term" value="C:membrane"/>
    <property type="evidence" value="ECO:0007669"/>
    <property type="project" value="UniProtKB-SubCell"/>
</dbReference>
<dbReference type="GO" id="GO:0031267">
    <property type="term" value="F:small GTPase binding"/>
    <property type="evidence" value="ECO:0007669"/>
    <property type="project" value="InterPro"/>
</dbReference>
<accession>A0A7R9EA69</accession>
<evidence type="ECO:0000256" key="3">
    <source>
        <dbReference type="ARBA" id="ARBA00023136"/>
    </source>
</evidence>
<proteinExistence type="inferred from homology"/>
<evidence type="ECO:0000259" key="5">
    <source>
        <dbReference type="Pfam" id="PF07159"/>
    </source>
</evidence>
<evidence type="ECO:0000256" key="2">
    <source>
        <dbReference type="ARBA" id="ARBA00005778"/>
    </source>
</evidence>
<reference evidence="6" key="1">
    <citation type="submission" date="2020-11" db="EMBL/GenBank/DDBJ databases">
        <authorList>
            <person name="Tran Van P."/>
        </authorList>
    </citation>
    <scope>NUCLEOTIDE SEQUENCE</scope>
</reference>
<organism evidence="6">
    <name type="scientific">Timema monikensis</name>
    <dbReference type="NCBI Taxonomy" id="170555"/>
    <lineage>
        <taxon>Eukaryota</taxon>
        <taxon>Metazoa</taxon>
        <taxon>Ecdysozoa</taxon>
        <taxon>Arthropoda</taxon>
        <taxon>Hexapoda</taxon>
        <taxon>Insecta</taxon>
        <taxon>Pterygota</taxon>
        <taxon>Neoptera</taxon>
        <taxon>Polyneoptera</taxon>
        <taxon>Phasmatodea</taxon>
        <taxon>Timematodea</taxon>
        <taxon>Timematoidea</taxon>
        <taxon>Timematidae</taxon>
        <taxon>Timema</taxon>
    </lineage>
</organism>
<dbReference type="AlphaFoldDB" id="A0A7R9EA69"/>
<evidence type="ECO:0000256" key="1">
    <source>
        <dbReference type="ARBA" id="ARBA00004635"/>
    </source>
</evidence>